<evidence type="ECO:0000313" key="13">
    <source>
        <dbReference type="EMBL" id="WUO45329.1"/>
    </source>
</evidence>
<keyword evidence="6" id="KW-1015">Disulfide bond</keyword>
<comment type="function">
    <text evidence="1">Thiol-specific peroxidase that catalyzes the reduction of hydrogen peroxide and organic hydroperoxides to water and alcohols, respectively. Plays a role in cell protection against oxidative stress by detoxifying peroxides and as sensor of hydrogen peroxide-mediated signaling events.</text>
</comment>
<keyword evidence="3" id="KW-0575">Peroxidase</keyword>
<protein>
    <recommendedName>
        <fullName evidence="2">thioredoxin-dependent peroxiredoxin</fullName>
        <ecNumber evidence="2">1.11.1.24</ecNumber>
    </recommendedName>
    <alternativeName>
        <fullName evidence="10">Bacterioferritin comigratory protein</fullName>
    </alternativeName>
    <alternativeName>
        <fullName evidence="8">Thioredoxin peroxidase</fullName>
    </alternativeName>
</protein>
<gene>
    <name evidence="13" type="ORF">OHU17_05520</name>
</gene>
<comment type="catalytic activity">
    <reaction evidence="11">
        <text>a hydroperoxide + [thioredoxin]-dithiol = an alcohol + [thioredoxin]-disulfide + H2O</text>
        <dbReference type="Rhea" id="RHEA:62620"/>
        <dbReference type="Rhea" id="RHEA-COMP:10698"/>
        <dbReference type="Rhea" id="RHEA-COMP:10700"/>
        <dbReference type="ChEBI" id="CHEBI:15377"/>
        <dbReference type="ChEBI" id="CHEBI:29950"/>
        <dbReference type="ChEBI" id="CHEBI:30879"/>
        <dbReference type="ChEBI" id="CHEBI:35924"/>
        <dbReference type="ChEBI" id="CHEBI:50058"/>
        <dbReference type="EC" id="1.11.1.24"/>
    </reaction>
</comment>
<evidence type="ECO:0000256" key="10">
    <source>
        <dbReference type="ARBA" id="ARBA00041373"/>
    </source>
</evidence>
<dbReference type="PANTHER" id="PTHR42801">
    <property type="entry name" value="THIOREDOXIN-DEPENDENT PEROXIDE REDUCTASE"/>
    <property type="match status" value="1"/>
</dbReference>
<evidence type="ECO:0000256" key="1">
    <source>
        <dbReference type="ARBA" id="ARBA00003330"/>
    </source>
</evidence>
<evidence type="ECO:0000256" key="6">
    <source>
        <dbReference type="ARBA" id="ARBA00023157"/>
    </source>
</evidence>
<dbReference type="Proteomes" id="UP001432075">
    <property type="component" value="Chromosome"/>
</dbReference>
<feature type="domain" description="Thioredoxin" evidence="12">
    <location>
        <begin position="5"/>
        <end position="160"/>
    </location>
</feature>
<dbReference type="InterPro" id="IPR013766">
    <property type="entry name" value="Thioredoxin_domain"/>
</dbReference>
<dbReference type="Gene3D" id="3.40.30.10">
    <property type="entry name" value="Glutaredoxin"/>
    <property type="match status" value="1"/>
</dbReference>
<evidence type="ECO:0000256" key="2">
    <source>
        <dbReference type="ARBA" id="ARBA00013017"/>
    </source>
</evidence>
<dbReference type="InterPro" id="IPR036249">
    <property type="entry name" value="Thioredoxin-like_sf"/>
</dbReference>
<organism evidence="13 14">
    <name type="scientific">Streptomyces goshikiensis</name>
    <dbReference type="NCBI Taxonomy" id="1942"/>
    <lineage>
        <taxon>Bacteria</taxon>
        <taxon>Bacillati</taxon>
        <taxon>Actinomycetota</taxon>
        <taxon>Actinomycetes</taxon>
        <taxon>Kitasatosporales</taxon>
        <taxon>Streptomycetaceae</taxon>
        <taxon>Streptomyces</taxon>
    </lineage>
</organism>
<evidence type="ECO:0000256" key="5">
    <source>
        <dbReference type="ARBA" id="ARBA00023002"/>
    </source>
</evidence>
<dbReference type="SUPFAM" id="SSF52833">
    <property type="entry name" value="Thioredoxin-like"/>
    <property type="match status" value="1"/>
</dbReference>
<dbReference type="PROSITE" id="PS51352">
    <property type="entry name" value="THIOREDOXIN_2"/>
    <property type="match status" value="1"/>
</dbReference>
<dbReference type="RefSeq" id="WP_100581012.1">
    <property type="nucleotide sequence ID" value="NZ_CP108057.1"/>
</dbReference>
<dbReference type="InterPro" id="IPR050924">
    <property type="entry name" value="Peroxiredoxin_BCP/PrxQ"/>
</dbReference>
<evidence type="ECO:0000256" key="4">
    <source>
        <dbReference type="ARBA" id="ARBA00022862"/>
    </source>
</evidence>
<dbReference type="EMBL" id="CP108057">
    <property type="protein sequence ID" value="WUO45329.1"/>
    <property type="molecule type" value="Genomic_DNA"/>
</dbReference>
<evidence type="ECO:0000259" key="12">
    <source>
        <dbReference type="PROSITE" id="PS51352"/>
    </source>
</evidence>
<evidence type="ECO:0000313" key="14">
    <source>
        <dbReference type="Proteomes" id="UP001432075"/>
    </source>
</evidence>
<evidence type="ECO:0000256" key="3">
    <source>
        <dbReference type="ARBA" id="ARBA00022559"/>
    </source>
</evidence>
<keyword evidence="4" id="KW-0049">Antioxidant</keyword>
<evidence type="ECO:0000256" key="11">
    <source>
        <dbReference type="ARBA" id="ARBA00049091"/>
    </source>
</evidence>
<dbReference type="Pfam" id="PF00578">
    <property type="entry name" value="AhpC-TSA"/>
    <property type="match status" value="1"/>
</dbReference>
<comment type="similarity">
    <text evidence="9">Belongs to the peroxiredoxin family. BCP/PrxQ subfamily.</text>
</comment>
<reference evidence="13" key="1">
    <citation type="submission" date="2022-10" db="EMBL/GenBank/DDBJ databases">
        <title>The complete genomes of actinobacterial strains from the NBC collection.</title>
        <authorList>
            <person name="Joergensen T.S."/>
            <person name="Alvarez Arevalo M."/>
            <person name="Sterndorff E.B."/>
            <person name="Faurdal D."/>
            <person name="Vuksanovic O."/>
            <person name="Mourched A.-S."/>
            <person name="Charusanti P."/>
            <person name="Shaw S."/>
            <person name="Blin K."/>
            <person name="Weber T."/>
        </authorList>
    </citation>
    <scope>NUCLEOTIDE SEQUENCE</scope>
    <source>
        <strain evidence="13">NBC_00283</strain>
    </source>
</reference>
<dbReference type="CDD" id="cd03017">
    <property type="entry name" value="PRX_BCP"/>
    <property type="match status" value="1"/>
</dbReference>
<name>A0ABZ1RH36_9ACTN</name>
<accession>A0ABZ1RH36</accession>
<keyword evidence="7" id="KW-0676">Redox-active center</keyword>
<dbReference type="InterPro" id="IPR000866">
    <property type="entry name" value="AhpC/TSA"/>
</dbReference>
<evidence type="ECO:0000256" key="7">
    <source>
        <dbReference type="ARBA" id="ARBA00023284"/>
    </source>
</evidence>
<dbReference type="PANTHER" id="PTHR42801:SF4">
    <property type="entry name" value="AHPC_TSA FAMILY PROTEIN"/>
    <property type="match status" value="1"/>
</dbReference>
<proteinExistence type="inferred from homology"/>
<dbReference type="EC" id="1.11.1.24" evidence="2"/>
<sequence length="161" mass="17026">MASTPKTGDVIADFRLPGGRLDGETFRRADYVLSAQRGRPLVLAFYPGDDTPVCTAQLCSYSDGLAELESAGATVWGISPQGLDSHEEFARGRGLRMPLLSDEGRTVAKSFGITAPLIGLRRSVFIVDGAGRLHWKHVTALGATYPPPAALAAQLSALTTA</sequence>
<keyword evidence="14" id="KW-1185">Reference proteome</keyword>
<evidence type="ECO:0000256" key="8">
    <source>
        <dbReference type="ARBA" id="ARBA00032824"/>
    </source>
</evidence>
<keyword evidence="5" id="KW-0560">Oxidoreductase</keyword>
<evidence type="ECO:0000256" key="9">
    <source>
        <dbReference type="ARBA" id="ARBA00038489"/>
    </source>
</evidence>